<dbReference type="Proteomes" id="UP000826656">
    <property type="component" value="Unassembled WGS sequence"/>
</dbReference>
<name>A0ABQ7VYW6_SOLTU</name>
<evidence type="ECO:0000313" key="2">
    <source>
        <dbReference type="Proteomes" id="UP000826656"/>
    </source>
</evidence>
<keyword evidence="2" id="KW-1185">Reference proteome</keyword>
<reference evidence="1 2" key="1">
    <citation type="journal article" date="2021" name="bioRxiv">
        <title>Chromosome-scale and haplotype-resolved genome assembly of a tetraploid potato cultivar.</title>
        <authorList>
            <person name="Sun H."/>
            <person name="Jiao W.-B."/>
            <person name="Krause K."/>
            <person name="Campoy J.A."/>
            <person name="Goel M."/>
            <person name="Folz-Donahue K."/>
            <person name="Kukat C."/>
            <person name="Huettel B."/>
            <person name="Schneeberger K."/>
        </authorList>
    </citation>
    <scope>NUCLEOTIDE SEQUENCE [LARGE SCALE GENOMIC DNA]</scope>
    <source>
        <strain evidence="1">SolTubOtavaFocal</strain>
        <tissue evidence="1">Leaves</tissue>
    </source>
</reference>
<protein>
    <submittedName>
        <fullName evidence="1">Uncharacterized protein</fullName>
    </submittedName>
</protein>
<comment type="caution">
    <text evidence="1">The sequence shown here is derived from an EMBL/GenBank/DDBJ whole genome shotgun (WGS) entry which is preliminary data.</text>
</comment>
<evidence type="ECO:0000313" key="1">
    <source>
        <dbReference type="EMBL" id="KAH0773708.1"/>
    </source>
</evidence>
<proteinExistence type="predicted"/>
<dbReference type="EMBL" id="JAIVGD010000005">
    <property type="protein sequence ID" value="KAH0773708.1"/>
    <property type="molecule type" value="Genomic_DNA"/>
</dbReference>
<accession>A0ABQ7VYW6</accession>
<sequence length="144" mass="16322">MSTEEMKKIMVQQARGNANMDKIDANLRKNQLATQDLEKRVGQFSSAQNSCPQGIFLGILRYEKDVKEIVANMRSPIEYEIVGLTEECSSLIQNKLPTKLNDLDVATGHLKMRAHDKVYMLDLYGALKLSYVYKELLSRPKGTP</sequence>
<organism evidence="1 2">
    <name type="scientific">Solanum tuberosum</name>
    <name type="common">Potato</name>
    <dbReference type="NCBI Taxonomy" id="4113"/>
    <lineage>
        <taxon>Eukaryota</taxon>
        <taxon>Viridiplantae</taxon>
        <taxon>Streptophyta</taxon>
        <taxon>Embryophyta</taxon>
        <taxon>Tracheophyta</taxon>
        <taxon>Spermatophyta</taxon>
        <taxon>Magnoliopsida</taxon>
        <taxon>eudicotyledons</taxon>
        <taxon>Gunneridae</taxon>
        <taxon>Pentapetalae</taxon>
        <taxon>asterids</taxon>
        <taxon>lamiids</taxon>
        <taxon>Solanales</taxon>
        <taxon>Solanaceae</taxon>
        <taxon>Solanoideae</taxon>
        <taxon>Solaneae</taxon>
        <taxon>Solanum</taxon>
    </lineage>
</organism>
<gene>
    <name evidence="1" type="ORF">KY290_010845</name>
</gene>